<proteinExistence type="predicted"/>
<accession>A0ABQ6BPH3</accession>
<keyword evidence="2" id="KW-0812">Transmembrane</keyword>
<keyword evidence="2" id="KW-1133">Transmembrane helix</keyword>
<name>A0ABQ6BPH3_9NEIS</name>
<keyword evidence="1" id="KW-0175">Coiled coil</keyword>
<evidence type="ECO:0000313" key="4">
    <source>
        <dbReference type="Proteomes" id="UP001156836"/>
    </source>
</evidence>
<evidence type="ECO:0000256" key="1">
    <source>
        <dbReference type="SAM" id="Coils"/>
    </source>
</evidence>
<dbReference type="PANTHER" id="PTHR40278">
    <property type="entry name" value="DNA UTILIZATION PROTEIN HOFN"/>
    <property type="match status" value="1"/>
</dbReference>
<dbReference type="RefSeq" id="WP_026262778.1">
    <property type="nucleotide sequence ID" value="NZ_BAABUF010000022.1"/>
</dbReference>
<evidence type="ECO:0008006" key="5">
    <source>
        <dbReference type="Google" id="ProtNLM"/>
    </source>
</evidence>
<dbReference type="InterPro" id="IPR052534">
    <property type="entry name" value="Extracell_DNA_Util/SecSys_Comp"/>
</dbReference>
<comment type="caution">
    <text evidence="3">The sequence shown here is derived from an EMBL/GenBank/DDBJ whole genome shotgun (WGS) entry which is preliminary data.</text>
</comment>
<gene>
    <name evidence="3" type="ORF">GCM10007860_10860</name>
</gene>
<sequence>MIRINLLPHREQKRAARQRRYLIVLGLTLLAALGVLTAGYLVLEARITTQNDRNQFLEAENKKLDAEIAEIERLKAEKDALLARKLVVERLQVNRAEAVKIMDQLVRQTPEGIYLKGIKQTGDKLTLQGYAQSNARVSTLMRNLNDSEIFEQPLLIEVKAAQVGNQRLSEFTLDIKVSRGASGDDAASAPANAKKKKG</sequence>
<reference evidence="4" key="1">
    <citation type="journal article" date="2019" name="Int. J. Syst. Evol. Microbiol.">
        <title>The Global Catalogue of Microorganisms (GCM) 10K type strain sequencing project: providing services to taxonomists for standard genome sequencing and annotation.</title>
        <authorList>
            <consortium name="The Broad Institute Genomics Platform"/>
            <consortium name="The Broad Institute Genome Sequencing Center for Infectious Disease"/>
            <person name="Wu L."/>
            <person name="Ma J."/>
        </authorList>
    </citation>
    <scope>NUCLEOTIDE SEQUENCE [LARGE SCALE GENOMIC DNA]</scope>
    <source>
        <strain evidence="4">NBRC 104970</strain>
    </source>
</reference>
<organism evidence="3 4">
    <name type="scientific">Chitiniphilus shinanonensis</name>
    <dbReference type="NCBI Taxonomy" id="553088"/>
    <lineage>
        <taxon>Bacteria</taxon>
        <taxon>Pseudomonadati</taxon>
        <taxon>Pseudomonadota</taxon>
        <taxon>Betaproteobacteria</taxon>
        <taxon>Neisseriales</taxon>
        <taxon>Chitinibacteraceae</taxon>
        <taxon>Chitiniphilus</taxon>
    </lineage>
</organism>
<evidence type="ECO:0000313" key="3">
    <source>
        <dbReference type="EMBL" id="GLS03940.1"/>
    </source>
</evidence>
<evidence type="ECO:0000256" key="2">
    <source>
        <dbReference type="SAM" id="Phobius"/>
    </source>
</evidence>
<dbReference type="Proteomes" id="UP001156836">
    <property type="component" value="Unassembled WGS sequence"/>
</dbReference>
<protein>
    <recommendedName>
        <fullName evidence="5">Fimbrial protein</fullName>
    </recommendedName>
</protein>
<keyword evidence="4" id="KW-1185">Reference proteome</keyword>
<dbReference type="PANTHER" id="PTHR40278:SF2">
    <property type="entry name" value="TYPE IV PILUS INNER MEMBRANE COMPONENT PILN"/>
    <property type="match status" value="1"/>
</dbReference>
<dbReference type="EMBL" id="BSOZ01000011">
    <property type="protein sequence ID" value="GLS03940.1"/>
    <property type="molecule type" value="Genomic_DNA"/>
</dbReference>
<dbReference type="InterPro" id="IPR007813">
    <property type="entry name" value="PilN"/>
</dbReference>
<feature type="coiled-coil region" evidence="1">
    <location>
        <begin position="47"/>
        <end position="108"/>
    </location>
</feature>
<feature type="transmembrane region" description="Helical" evidence="2">
    <location>
        <begin position="21"/>
        <end position="43"/>
    </location>
</feature>
<keyword evidence="2" id="KW-0472">Membrane</keyword>
<dbReference type="Pfam" id="PF05137">
    <property type="entry name" value="PilN"/>
    <property type="match status" value="1"/>
</dbReference>